<dbReference type="RefSeq" id="WP_142552633.1">
    <property type="nucleotide sequence ID" value="NZ_VIFX01000015.1"/>
</dbReference>
<gene>
    <name evidence="2" type="ORF">D8S82_13800</name>
</gene>
<keyword evidence="3" id="KW-1185">Reference proteome</keyword>
<accession>A0A544W1I9</accession>
<proteinExistence type="predicted"/>
<dbReference type="EMBL" id="VIFX01000015">
    <property type="protein sequence ID" value="TQR86115.1"/>
    <property type="molecule type" value="Genomic_DNA"/>
</dbReference>
<reference evidence="2 3" key="1">
    <citation type="submission" date="2018-10" db="EMBL/GenBank/DDBJ databases">
        <title>Draft genome of Mycobacterium hodleri strain B.</title>
        <authorList>
            <person name="Amande T.J."/>
            <person name="Mcgenity T.J."/>
        </authorList>
    </citation>
    <scope>NUCLEOTIDE SEQUENCE [LARGE SCALE GENOMIC DNA]</scope>
    <source>
        <strain evidence="2 3">B</strain>
    </source>
</reference>
<sequence length="85" mass="8896">MYRTVAVLAAIGVALAGCAGIGDESTTCHDFTGMTQDTRSATIANLLKARNGRNASTSDVMTRVAATLEFCGKDANRDKTVGDLR</sequence>
<organism evidence="2 3">
    <name type="scientific">Mycolicibacterium hodleri</name>
    <dbReference type="NCBI Taxonomy" id="49897"/>
    <lineage>
        <taxon>Bacteria</taxon>
        <taxon>Bacillati</taxon>
        <taxon>Actinomycetota</taxon>
        <taxon>Actinomycetes</taxon>
        <taxon>Mycobacteriales</taxon>
        <taxon>Mycobacteriaceae</taxon>
        <taxon>Mycolicibacterium</taxon>
    </lineage>
</organism>
<feature type="chain" id="PRO_5039453512" description="DUF732 domain-containing protein" evidence="1">
    <location>
        <begin position="20"/>
        <end position="85"/>
    </location>
</feature>
<protein>
    <recommendedName>
        <fullName evidence="4">DUF732 domain-containing protein</fullName>
    </recommendedName>
</protein>
<feature type="signal peptide" evidence="1">
    <location>
        <begin position="1"/>
        <end position="19"/>
    </location>
</feature>
<keyword evidence="1" id="KW-0732">Signal</keyword>
<comment type="caution">
    <text evidence="2">The sequence shown here is derived from an EMBL/GenBank/DDBJ whole genome shotgun (WGS) entry which is preliminary data.</text>
</comment>
<dbReference type="Proteomes" id="UP000315759">
    <property type="component" value="Unassembled WGS sequence"/>
</dbReference>
<evidence type="ECO:0008006" key="4">
    <source>
        <dbReference type="Google" id="ProtNLM"/>
    </source>
</evidence>
<dbReference type="AlphaFoldDB" id="A0A544W1I9"/>
<evidence type="ECO:0000313" key="2">
    <source>
        <dbReference type="EMBL" id="TQR86115.1"/>
    </source>
</evidence>
<evidence type="ECO:0000256" key="1">
    <source>
        <dbReference type="SAM" id="SignalP"/>
    </source>
</evidence>
<dbReference type="PROSITE" id="PS51257">
    <property type="entry name" value="PROKAR_LIPOPROTEIN"/>
    <property type="match status" value="1"/>
</dbReference>
<evidence type="ECO:0000313" key="3">
    <source>
        <dbReference type="Proteomes" id="UP000315759"/>
    </source>
</evidence>
<name>A0A544W1I9_9MYCO</name>